<dbReference type="OrthoDB" id="9801289at2"/>
<dbReference type="CDD" id="cd17895">
    <property type="entry name" value="AGPR_1_N"/>
    <property type="match status" value="1"/>
</dbReference>
<evidence type="ECO:0000256" key="7">
    <source>
        <dbReference type="HAMAP-Rule" id="MF_00150"/>
    </source>
</evidence>
<dbReference type="NCBIfam" id="TIGR01850">
    <property type="entry name" value="argC"/>
    <property type="match status" value="1"/>
</dbReference>
<dbReference type="InterPro" id="IPR023013">
    <property type="entry name" value="AGPR_AS"/>
</dbReference>
<dbReference type="EC" id="1.2.1.38" evidence="7"/>
<evidence type="ECO:0000256" key="6">
    <source>
        <dbReference type="ARBA" id="ARBA00050557"/>
    </source>
</evidence>
<evidence type="ECO:0000256" key="1">
    <source>
        <dbReference type="ARBA" id="ARBA00004862"/>
    </source>
</evidence>
<evidence type="ECO:0000256" key="3">
    <source>
        <dbReference type="ARBA" id="ARBA00022605"/>
    </source>
</evidence>
<keyword evidence="2 7" id="KW-0055">Arginine biosynthesis</keyword>
<dbReference type="UniPathway" id="UPA00068">
    <property type="reaction ID" value="UER00108"/>
</dbReference>
<evidence type="ECO:0000256" key="4">
    <source>
        <dbReference type="ARBA" id="ARBA00022857"/>
    </source>
</evidence>
<dbReference type="Gene3D" id="3.40.50.720">
    <property type="entry name" value="NAD(P)-binding Rossmann-like Domain"/>
    <property type="match status" value="1"/>
</dbReference>
<dbReference type="SMART" id="SM00859">
    <property type="entry name" value="Semialdhyde_dh"/>
    <property type="match status" value="1"/>
</dbReference>
<dbReference type="FunFam" id="3.30.360.10:FF:000014">
    <property type="entry name" value="N-acetyl-gamma-glutamyl-phosphate reductase"/>
    <property type="match status" value="1"/>
</dbReference>
<evidence type="ECO:0000313" key="10">
    <source>
        <dbReference type="EMBL" id="SFS54434.1"/>
    </source>
</evidence>
<comment type="function">
    <text evidence="7">Catalyzes the NADPH-dependent reduction of N-acetyl-5-glutamyl phosphate to yield N-acetyl-L-glutamate 5-semialdehyde.</text>
</comment>
<evidence type="ECO:0000256" key="2">
    <source>
        <dbReference type="ARBA" id="ARBA00022571"/>
    </source>
</evidence>
<dbReference type="SUPFAM" id="SSF55347">
    <property type="entry name" value="Glyceraldehyde-3-phosphate dehydrogenase-like, C-terminal domain"/>
    <property type="match status" value="1"/>
</dbReference>
<comment type="subcellular location">
    <subcellularLocation>
        <location evidence="7">Cytoplasm</location>
    </subcellularLocation>
</comment>
<dbReference type="HAMAP" id="MF_00150">
    <property type="entry name" value="ArgC_type1"/>
    <property type="match status" value="1"/>
</dbReference>
<comment type="pathway">
    <text evidence="1 7">Amino-acid biosynthesis; L-arginine biosynthesis; N(2)-acetyl-L-ornithine from L-glutamate: step 3/4.</text>
</comment>
<dbReference type="Pfam" id="PF01118">
    <property type="entry name" value="Semialdhyde_dh"/>
    <property type="match status" value="1"/>
</dbReference>
<keyword evidence="5 7" id="KW-0560">Oxidoreductase</keyword>
<dbReference type="SUPFAM" id="SSF51735">
    <property type="entry name" value="NAD(P)-binding Rossmann-fold domains"/>
    <property type="match status" value="1"/>
</dbReference>
<dbReference type="InterPro" id="IPR000534">
    <property type="entry name" value="Semialdehyde_DH_NAD-bd"/>
</dbReference>
<dbReference type="GO" id="GO:0005737">
    <property type="term" value="C:cytoplasm"/>
    <property type="evidence" value="ECO:0007669"/>
    <property type="project" value="UniProtKB-SubCell"/>
</dbReference>
<reference evidence="11" key="1">
    <citation type="submission" date="2016-10" db="EMBL/GenBank/DDBJ databases">
        <authorList>
            <person name="Varghese N."/>
            <person name="Submissions S."/>
        </authorList>
    </citation>
    <scope>NUCLEOTIDE SEQUENCE [LARGE SCALE GENOMIC DNA]</scope>
    <source>
        <strain evidence="11">DSM 24450</strain>
    </source>
</reference>
<dbReference type="RefSeq" id="WP_090225505.1">
    <property type="nucleotide sequence ID" value="NZ_FOZP01000004.1"/>
</dbReference>
<evidence type="ECO:0000256" key="5">
    <source>
        <dbReference type="ARBA" id="ARBA00023002"/>
    </source>
</evidence>
<accession>A0A1I6QPV2</accession>
<name>A0A1I6QPV2_9FLAO</name>
<sequence>MAKKKIGIIGATGYTGSELVRILTNHPDIEITMITSETRKGELFSDVHPFLQGIANQKLVSINDIDKYELDLVFLALPHGVSMDFVKRFKDSSFKIIDLSGDFRLNSKEVYEKWYKLSHIFPEGIEKAVFGCPELYFDKIKDANLIANPGCFPTTAILGLAPLLKANLIEENQIIVDSKTGVTGAGIKAKNVNLYSNVNDNFKAYGLKYHRHTVEIQGILDDVSGKETLIQFTPHLLPVDRGILTTIYIRPKEKMNEIKLKELYKTFYAKAPFVRLRKQEPAIKDVRGTNYCDLFVTYDKRTNMVIVISVIDNLIKGAAGQAVQNMNIMFGLDETTGLNLIPLNP</sequence>
<dbReference type="GO" id="GO:0070401">
    <property type="term" value="F:NADP+ binding"/>
    <property type="evidence" value="ECO:0007669"/>
    <property type="project" value="InterPro"/>
</dbReference>
<comment type="catalytic activity">
    <reaction evidence="6 7">
        <text>N-acetyl-L-glutamate 5-semialdehyde + phosphate + NADP(+) = N-acetyl-L-glutamyl 5-phosphate + NADPH + H(+)</text>
        <dbReference type="Rhea" id="RHEA:21588"/>
        <dbReference type="ChEBI" id="CHEBI:15378"/>
        <dbReference type="ChEBI" id="CHEBI:29123"/>
        <dbReference type="ChEBI" id="CHEBI:43474"/>
        <dbReference type="ChEBI" id="CHEBI:57783"/>
        <dbReference type="ChEBI" id="CHEBI:57936"/>
        <dbReference type="ChEBI" id="CHEBI:58349"/>
        <dbReference type="EC" id="1.2.1.38"/>
    </reaction>
</comment>
<dbReference type="InterPro" id="IPR050085">
    <property type="entry name" value="AGPR"/>
</dbReference>
<dbReference type="PROSITE" id="PS01224">
    <property type="entry name" value="ARGC"/>
    <property type="match status" value="1"/>
</dbReference>
<organism evidence="10 11">
    <name type="scientific">Lutibacter maritimus</name>
    <dbReference type="NCBI Taxonomy" id="593133"/>
    <lineage>
        <taxon>Bacteria</taxon>
        <taxon>Pseudomonadati</taxon>
        <taxon>Bacteroidota</taxon>
        <taxon>Flavobacteriia</taxon>
        <taxon>Flavobacteriales</taxon>
        <taxon>Flavobacteriaceae</taxon>
        <taxon>Lutibacter</taxon>
    </lineage>
</organism>
<dbReference type="GO" id="GO:0003942">
    <property type="term" value="F:N-acetyl-gamma-glutamyl-phosphate reductase activity"/>
    <property type="evidence" value="ECO:0007669"/>
    <property type="project" value="UniProtKB-UniRule"/>
</dbReference>
<dbReference type="InterPro" id="IPR036291">
    <property type="entry name" value="NAD(P)-bd_dom_sf"/>
</dbReference>
<dbReference type="Gene3D" id="3.30.360.10">
    <property type="entry name" value="Dihydrodipicolinate Reductase, domain 2"/>
    <property type="match status" value="1"/>
</dbReference>
<gene>
    <name evidence="7" type="primary">argC</name>
    <name evidence="10" type="ORF">SAMN04488006_1996</name>
</gene>
<dbReference type="Proteomes" id="UP000199312">
    <property type="component" value="Unassembled WGS sequence"/>
</dbReference>
<feature type="active site" evidence="7 8">
    <location>
        <position position="151"/>
    </location>
</feature>
<feature type="domain" description="Semialdehyde dehydrogenase NAD-binding" evidence="9">
    <location>
        <begin position="5"/>
        <end position="143"/>
    </location>
</feature>
<dbReference type="CDD" id="cd23934">
    <property type="entry name" value="AGPR_1_C"/>
    <property type="match status" value="1"/>
</dbReference>
<dbReference type="AlphaFoldDB" id="A0A1I6QPV2"/>
<dbReference type="STRING" id="593133.SAMN04488006_1996"/>
<evidence type="ECO:0000313" key="11">
    <source>
        <dbReference type="Proteomes" id="UP000199312"/>
    </source>
</evidence>
<dbReference type="PANTHER" id="PTHR32338">
    <property type="entry name" value="N-ACETYL-GAMMA-GLUTAMYL-PHOSPHATE REDUCTASE, CHLOROPLASTIC-RELATED-RELATED"/>
    <property type="match status" value="1"/>
</dbReference>
<dbReference type="EMBL" id="FOZP01000004">
    <property type="protein sequence ID" value="SFS54434.1"/>
    <property type="molecule type" value="Genomic_DNA"/>
</dbReference>
<keyword evidence="11" id="KW-1185">Reference proteome</keyword>
<dbReference type="Pfam" id="PF22698">
    <property type="entry name" value="Semialdhyde_dhC_1"/>
    <property type="match status" value="1"/>
</dbReference>
<evidence type="ECO:0000259" key="9">
    <source>
        <dbReference type="SMART" id="SM00859"/>
    </source>
</evidence>
<protein>
    <recommendedName>
        <fullName evidence="7">N-acetyl-gamma-glutamyl-phosphate reductase</fullName>
        <shortName evidence="7">AGPR</shortName>
        <ecNumber evidence="7">1.2.1.38</ecNumber>
    </recommendedName>
    <alternativeName>
        <fullName evidence="7">N-acetyl-glutamate semialdehyde dehydrogenase</fullName>
        <shortName evidence="7">NAGSA dehydrogenase</shortName>
    </alternativeName>
</protein>
<proteinExistence type="inferred from homology"/>
<keyword evidence="4 7" id="KW-0521">NADP</keyword>
<keyword evidence="7" id="KW-0963">Cytoplasm</keyword>
<dbReference type="InterPro" id="IPR058924">
    <property type="entry name" value="AGPR_dimerisation_dom"/>
</dbReference>
<evidence type="ECO:0000256" key="8">
    <source>
        <dbReference type="PROSITE-ProRule" id="PRU10010"/>
    </source>
</evidence>
<dbReference type="GO" id="GO:0006526">
    <property type="term" value="P:L-arginine biosynthetic process"/>
    <property type="evidence" value="ECO:0007669"/>
    <property type="project" value="UniProtKB-UniRule"/>
</dbReference>
<dbReference type="PANTHER" id="PTHR32338:SF10">
    <property type="entry name" value="N-ACETYL-GAMMA-GLUTAMYL-PHOSPHATE REDUCTASE, CHLOROPLASTIC-RELATED"/>
    <property type="match status" value="1"/>
</dbReference>
<comment type="similarity">
    <text evidence="7">Belongs to the NAGSA dehydrogenase family. Type 1 subfamily.</text>
</comment>
<keyword evidence="3 7" id="KW-0028">Amino-acid biosynthesis</keyword>
<dbReference type="InterPro" id="IPR000706">
    <property type="entry name" value="AGPR_type-1"/>
</dbReference>
<dbReference type="GO" id="GO:0051287">
    <property type="term" value="F:NAD binding"/>
    <property type="evidence" value="ECO:0007669"/>
    <property type="project" value="InterPro"/>
</dbReference>